<feature type="region of interest" description="Disordered" evidence="1">
    <location>
        <begin position="1"/>
        <end position="32"/>
    </location>
</feature>
<dbReference type="Proteomes" id="UP000434957">
    <property type="component" value="Unassembled WGS sequence"/>
</dbReference>
<dbReference type="AlphaFoldDB" id="A0A6A4BXK5"/>
<evidence type="ECO:0000313" key="2">
    <source>
        <dbReference type="EMBL" id="KAE9281341.1"/>
    </source>
</evidence>
<evidence type="ECO:0000256" key="1">
    <source>
        <dbReference type="SAM" id="MobiDB-lite"/>
    </source>
</evidence>
<keyword evidence="3" id="KW-1185">Reference proteome</keyword>
<accession>A0A6A4BXK5</accession>
<dbReference type="EMBL" id="QXFT01003953">
    <property type="protein sequence ID" value="KAE9281341.1"/>
    <property type="molecule type" value="Genomic_DNA"/>
</dbReference>
<reference evidence="2 3" key="1">
    <citation type="submission" date="2018-08" db="EMBL/GenBank/DDBJ databases">
        <title>Genomic investigation of the strawberry pathogen Phytophthora fragariae indicates pathogenicity is determined by transcriptional variation in three key races.</title>
        <authorList>
            <person name="Adams T.M."/>
            <person name="Armitage A.D."/>
            <person name="Sobczyk M.K."/>
            <person name="Bates H.J."/>
            <person name="Dunwell J.M."/>
            <person name="Nellist C.F."/>
            <person name="Harrison R.J."/>
        </authorList>
    </citation>
    <scope>NUCLEOTIDE SEQUENCE [LARGE SCALE GENOMIC DNA]</scope>
    <source>
        <strain evidence="2 3">SCRP333</strain>
    </source>
</reference>
<proteinExistence type="predicted"/>
<comment type="caution">
    <text evidence="2">The sequence shown here is derived from an EMBL/GenBank/DDBJ whole genome shotgun (WGS) entry which is preliminary data.</text>
</comment>
<protein>
    <submittedName>
        <fullName evidence="2">Uncharacterized protein</fullName>
    </submittedName>
</protein>
<gene>
    <name evidence="2" type="ORF">PR003_g27700</name>
</gene>
<sequence length="51" mass="5647">MLSRQRWAGRRGHPLSAPIQEPSMPESERKQLPSGFAAPACFALEVVEVEV</sequence>
<organism evidence="2 3">
    <name type="scientific">Phytophthora rubi</name>
    <dbReference type="NCBI Taxonomy" id="129364"/>
    <lineage>
        <taxon>Eukaryota</taxon>
        <taxon>Sar</taxon>
        <taxon>Stramenopiles</taxon>
        <taxon>Oomycota</taxon>
        <taxon>Peronosporomycetes</taxon>
        <taxon>Peronosporales</taxon>
        <taxon>Peronosporaceae</taxon>
        <taxon>Phytophthora</taxon>
    </lineage>
</organism>
<evidence type="ECO:0000313" key="3">
    <source>
        <dbReference type="Proteomes" id="UP000434957"/>
    </source>
</evidence>
<name>A0A6A4BXK5_9STRA</name>